<gene>
    <name evidence="8" type="primary">slpA</name>
    <name evidence="8" type="ORF">REIFOR_00411</name>
</gene>
<dbReference type="SUPFAM" id="SSF54534">
    <property type="entry name" value="FKBP-like"/>
    <property type="match status" value="1"/>
</dbReference>
<reference evidence="8 9" key="1">
    <citation type="journal article" date="2017" name="Environ. Microbiol.">
        <title>Genomic and physiological analyses of 'Reinekea forsetii' reveal a versatile opportunistic lifestyle during spring algae blooms.</title>
        <authorList>
            <person name="Avci B."/>
            <person name="Hahnke R.L."/>
            <person name="Chafee M."/>
            <person name="Fischer T."/>
            <person name="Gruber-Vodicka H."/>
            <person name="Tegetmeyer H.E."/>
            <person name="Harder J."/>
            <person name="Fuchs B.M."/>
            <person name="Amann R.I."/>
            <person name="Teeling H."/>
        </authorList>
    </citation>
    <scope>NUCLEOTIDE SEQUENCE [LARGE SCALE GENOMIC DNA]</scope>
    <source>
        <strain evidence="8 9">Hel1_31_D35</strain>
    </source>
</reference>
<evidence type="ECO:0000313" key="9">
    <source>
        <dbReference type="Proteomes" id="UP000229757"/>
    </source>
</evidence>
<evidence type="ECO:0000256" key="3">
    <source>
        <dbReference type="ARBA" id="ARBA00023110"/>
    </source>
</evidence>
<evidence type="ECO:0000256" key="4">
    <source>
        <dbReference type="ARBA" id="ARBA00023235"/>
    </source>
</evidence>
<dbReference type="PANTHER" id="PTHR47861">
    <property type="entry name" value="FKBP-TYPE PEPTIDYL-PROLYL CIS-TRANS ISOMERASE SLYD"/>
    <property type="match status" value="1"/>
</dbReference>
<evidence type="ECO:0000256" key="5">
    <source>
        <dbReference type="PROSITE-ProRule" id="PRU00277"/>
    </source>
</evidence>
<sequence>MSKIHENSKVTLHFTLRLVDGQVVDSTPEQQPATLTIGDGNLPIGFERHLLGLETGDRRTVRVGTEDAFGQLNPSNVQTYKKDQFAESGELSLGTVIAFKDAAGAELPGVIADIQDESIVVDFNHPLAGKELDFEVEIVAVGVADDGH</sequence>
<evidence type="ECO:0000256" key="1">
    <source>
        <dbReference type="ARBA" id="ARBA00000971"/>
    </source>
</evidence>
<keyword evidence="4 5" id="KW-0413">Isomerase</keyword>
<dbReference type="PANTHER" id="PTHR47861:SF4">
    <property type="entry name" value="FKBP-TYPE 16 KDA PEPTIDYL-PROLYL CIS-TRANS ISOMERASE"/>
    <property type="match status" value="1"/>
</dbReference>
<evidence type="ECO:0000313" key="8">
    <source>
        <dbReference type="EMBL" id="ATX75586.1"/>
    </source>
</evidence>
<dbReference type="PROSITE" id="PS50059">
    <property type="entry name" value="FKBP_PPIASE"/>
    <property type="match status" value="1"/>
</dbReference>
<evidence type="ECO:0000259" key="7">
    <source>
        <dbReference type="PROSITE" id="PS50059"/>
    </source>
</evidence>
<comment type="catalytic activity">
    <reaction evidence="1 5 6">
        <text>[protein]-peptidylproline (omega=180) = [protein]-peptidylproline (omega=0)</text>
        <dbReference type="Rhea" id="RHEA:16237"/>
        <dbReference type="Rhea" id="RHEA-COMP:10747"/>
        <dbReference type="Rhea" id="RHEA-COMP:10748"/>
        <dbReference type="ChEBI" id="CHEBI:83833"/>
        <dbReference type="ChEBI" id="CHEBI:83834"/>
        <dbReference type="EC" id="5.2.1.8"/>
    </reaction>
</comment>
<dbReference type="Pfam" id="PF00254">
    <property type="entry name" value="FKBP_C"/>
    <property type="match status" value="1"/>
</dbReference>
<dbReference type="NCBIfam" id="NF011676">
    <property type="entry name" value="PRK15095.1"/>
    <property type="match status" value="1"/>
</dbReference>
<dbReference type="InterPro" id="IPR001179">
    <property type="entry name" value="PPIase_FKBP_dom"/>
</dbReference>
<dbReference type="AlphaFoldDB" id="A0A2K8KRQ7"/>
<dbReference type="Gene3D" id="3.10.50.40">
    <property type="match status" value="1"/>
</dbReference>
<accession>A0A2K8KRQ7</accession>
<organism evidence="8 9">
    <name type="scientific">Reinekea forsetii</name>
    <dbReference type="NCBI Taxonomy" id="1336806"/>
    <lineage>
        <taxon>Bacteria</taxon>
        <taxon>Pseudomonadati</taxon>
        <taxon>Pseudomonadota</taxon>
        <taxon>Gammaproteobacteria</taxon>
        <taxon>Oceanospirillales</taxon>
        <taxon>Saccharospirillaceae</taxon>
        <taxon>Reinekea</taxon>
    </lineage>
</organism>
<keyword evidence="3 5" id="KW-0697">Rotamase</keyword>
<feature type="domain" description="PPIase FKBP-type" evidence="7">
    <location>
        <begin position="7"/>
        <end position="71"/>
    </location>
</feature>
<dbReference type="GO" id="GO:0003755">
    <property type="term" value="F:peptidyl-prolyl cis-trans isomerase activity"/>
    <property type="evidence" value="ECO:0007669"/>
    <property type="project" value="UniProtKB-UniRule"/>
</dbReference>
<dbReference type="EC" id="5.2.1.8" evidence="6"/>
<evidence type="ECO:0000256" key="6">
    <source>
        <dbReference type="RuleBase" id="RU003915"/>
    </source>
</evidence>
<dbReference type="OrthoDB" id="9808891at2"/>
<name>A0A2K8KRQ7_9GAMM</name>
<keyword evidence="9" id="KW-1185">Reference proteome</keyword>
<dbReference type="Gene3D" id="2.40.10.330">
    <property type="match status" value="1"/>
</dbReference>
<dbReference type="InterPro" id="IPR046357">
    <property type="entry name" value="PPIase_dom_sf"/>
</dbReference>
<dbReference type="EMBL" id="CP011797">
    <property type="protein sequence ID" value="ATX75586.1"/>
    <property type="molecule type" value="Genomic_DNA"/>
</dbReference>
<proteinExistence type="inferred from homology"/>
<dbReference type="InterPro" id="IPR048261">
    <property type="entry name" value="SlpA/SlyD-like_ins_sf"/>
</dbReference>
<comment type="similarity">
    <text evidence="2 6">Belongs to the FKBP-type PPIase family.</text>
</comment>
<dbReference type="KEGG" id="rfo:REIFOR_00411"/>
<protein>
    <recommendedName>
        <fullName evidence="6">Peptidyl-prolyl cis-trans isomerase</fullName>
        <ecNumber evidence="6">5.2.1.8</ecNumber>
    </recommendedName>
</protein>
<evidence type="ECO:0000256" key="2">
    <source>
        <dbReference type="ARBA" id="ARBA00006577"/>
    </source>
</evidence>
<dbReference type="RefSeq" id="WP_100255980.1">
    <property type="nucleotide sequence ID" value="NZ_CP011797.1"/>
</dbReference>
<dbReference type="Proteomes" id="UP000229757">
    <property type="component" value="Chromosome"/>
</dbReference>